<dbReference type="PANTHER" id="PTHR43364:SF4">
    <property type="entry name" value="NAD(P)-LINKED OXIDOREDUCTASE SUPERFAMILY PROTEIN"/>
    <property type="match status" value="1"/>
</dbReference>
<dbReference type="OrthoDB" id="48988at2759"/>
<accession>A0A9P6KSV8</accession>
<evidence type="ECO:0000313" key="4">
    <source>
        <dbReference type="Proteomes" id="UP000756921"/>
    </source>
</evidence>
<gene>
    <name evidence="3" type="ORF">PMIN01_04888</name>
</gene>
<dbReference type="InterPro" id="IPR020471">
    <property type="entry name" value="AKR"/>
</dbReference>
<evidence type="ECO:0000256" key="1">
    <source>
        <dbReference type="ARBA" id="ARBA00023002"/>
    </source>
</evidence>
<dbReference type="Gene3D" id="3.20.20.100">
    <property type="entry name" value="NADP-dependent oxidoreductase domain"/>
    <property type="match status" value="1"/>
</dbReference>
<evidence type="ECO:0000313" key="3">
    <source>
        <dbReference type="EMBL" id="KAF9737109.1"/>
    </source>
</evidence>
<keyword evidence="4" id="KW-1185">Reference proteome</keyword>
<proteinExistence type="predicted"/>
<dbReference type="EMBL" id="WJXW01000004">
    <property type="protein sequence ID" value="KAF9737109.1"/>
    <property type="molecule type" value="Genomic_DNA"/>
</dbReference>
<feature type="domain" description="NADP-dependent oxidoreductase" evidence="2">
    <location>
        <begin position="7"/>
        <end position="301"/>
    </location>
</feature>
<comment type="caution">
    <text evidence="3">The sequence shown here is derived from an EMBL/GenBank/DDBJ whole genome shotgun (WGS) entry which is preliminary data.</text>
</comment>
<reference evidence="3" key="1">
    <citation type="journal article" date="2020" name="Mol. Plant Microbe Interact.">
        <title>Genome Sequence of the Biocontrol Agent Coniothyrium minitans strain Conio (IMI 134523).</title>
        <authorList>
            <person name="Patel D."/>
            <person name="Shittu T.A."/>
            <person name="Baroncelli R."/>
            <person name="Muthumeenakshi S."/>
            <person name="Osborne T.H."/>
            <person name="Janganan T.K."/>
            <person name="Sreenivasaprasad S."/>
        </authorList>
    </citation>
    <scope>NUCLEOTIDE SEQUENCE</scope>
    <source>
        <strain evidence="3">Conio</strain>
    </source>
</reference>
<dbReference type="SUPFAM" id="SSF51430">
    <property type="entry name" value="NAD(P)-linked oxidoreductase"/>
    <property type="match status" value="1"/>
</dbReference>
<dbReference type="CDD" id="cd19075">
    <property type="entry name" value="AKR_AKR7A1-5"/>
    <property type="match status" value="1"/>
</dbReference>
<evidence type="ECO:0000259" key="2">
    <source>
        <dbReference type="Pfam" id="PF00248"/>
    </source>
</evidence>
<dbReference type="InterPro" id="IPR036812">
    <property type="entry name" value="NAD(P)_OxRdtase_dom_sf"/>
</dbReference>
<keyword evidence="1" id="KW-0560">Oxidoreductase</keyword>
<name>A0A9P6KSV8_9PLEO</name>
<sequence>MAGIKAVFGGAAFPNGPYADAKVQAEALDILQKAGVKVIDTARAYIGSEEAIGKLEGRTNFTIDTKLLGGISKGNLGKDQVTRDIDDSLQKLGVDQVDILYIHAPDDATPIADTLAGIDSAFKEGKFRRFGLSNFTAQQVQEMYDVASEKGYVKPTVYQGNYSPVARHLETLLFPTLRKLGIAFYAYSPLAGGFLTKTPADLDAGAGRFNKDFVGGMYSRMYDKPSLRAALGEWNAIAEAEGVSKAELAYRWVGYNSALKAELGDAVIFGASKIAQIEQTAGVLKKGALSKEAVDKIDAIWHSVKKEAPTDNFGVNKV</sequence>
<organism evidence="3 4">
    <name type="scientific">Paraphaeosphaeria minitans</name>
    <dbReference type="NCBI Taxonomy" id="565426"/>
    <lineage>
        <taxon>Eukaryota</taxon>
        <taxon>Fungi</taxon>
        <taxon>Dikarya</taxon>
        <taxon>Ascomycota</taxon>
        <taxon>Pezizomycotina</taxon>
        <taxon>Dothideomycetes</taxon>
        <taxon>Pleosporomycetidae</taxon>
        <taxon>Pleosporales</taxon>
        <taxon>Massarineae</taxon>
        <taxon>Didymosphaeriaceae</taxon>
        <taxon>Paraphaeosphaeria</taxon>
    </lineage>
</organism>
<dbReference type="Pfam" id="PF00248">
    <property type="entry name" value="Aldo_ket_red"/>
    <property type="match status" value="1"/>
</dbReference>
<dbReference type="GO" id="GO:0016491">
    <property type="term" value="F:oxidoreductase activity"/>
    <property type="evidence" value="ECO:0007669"/>
    <property type="project" value="UniProtKB-KW"/>
</dbReference>
<dbReference type="AlphaFoldDB" id="A0A9P6KSV8"/>
<dbReference type="PANTHER" id="PTHR43364">
    <property type="entry name" value="NADH-SPECIFIC METHYLGLYOXAL REDUCTASE-RELATED"/>
    <property type="match status" value="1"/>
</dbReference>
<dbReference type="PRINTS" id="PR00069">
    <property type="entry name" value="ALDKETRDTASE"/>
</dbReference>
<protein>
    <submittedName>
        <fullName evidence="3">Aldehyde reductase</fullName>
    </submittedName>
</protein>
<dbReference type="InterPro" id="IPR023210">
    <property type="entry name" value="NADP_OxRdtase_dom"/>
</dbReference>
<dbReference type="InterPro" id="IPR050523">
    <property type="entry name" value="AKR_Detox_Biosynth"/>
</dbReference>
<dbReference type="Proteomes" id="UP000756921">
    <property type="component" value="Unassembled WGS sequence"/>
</dbReference>